<name>A0ACA9M6V5_9GLOM</name>
<dbReference type="EMBL" id="CAJVPT010010481">
    <property type="protein sequence ID" value="CAG8570922.1"/>
    <property type="molecule type" value="Genomic_DNA"/>
</dbReference>
<accession>A0ACA9M6V5</accession>
<protein>
    <submittedName>
        <fullName evidence="1">4393_t:CDS:1</fullName>
    </submittedName>
</protein>
<sequence>MCEKLLAALIIAPERTICPRNTTSMPSNLKVNKVFGATWYSVPLSRRKANCTSVRVICRDQNLQLELHFSLFQPAVTANSAQWKNAHAEKKNASCTEVQDPTKKSPPRRNEVKDAANGVFGGKLLSLWVRSSWQELVLSKFTAKKRLFLARTSFQIIRAAHTDAAKIRNIALMAHIDSGKTTLTESILHASEYISTPGSVDTGSTTTDFLPAERERGITIQSASIPVHWKQWNFNLIDTPGHADFGMEVESASRVVDGAIVLLDGVEGVEAQTKGVWSQLNRYDITFFQERHTEIAARHKVPTRLLFINKLDRAGASLRDSLLSVLSNQLHPRPVILCLPVASFDSGVYQSGEPSLEGIVDIVEWKAFRWKDPHQKTHVPSHDDVESGKPEEMLAEDHPLRPIIKQARTDLIDLLSVHSPPLLDEFLTLDAPDPYLALPPGKIVPHLRDLTLRKEILPVFCGSALHHIGTRNLMNYIGELLASPLDVPGTDIETNKPGSVTVLAWKVGWDRQKGWMTFVRVYGGKCSLLYSFEKVLNSPLGTLTKSTTLYNTVTQQKERISKLLLCYAAEQKEVESLPFGSVGVILGLKFTRTGDTLVSPQPTRGNPKGSIVGSISPPPATISAAVVSQSQSDLQSVQQAITSLARTDPSVRWSVEDGQTLVHGLGALHLEIVEDRLKDEFHANCSLGQRRVSYKETFPEIPEVSKELHWDKEIMGKPAKATIELSVRRLDESETGNEEWDGNLVLDASGTPLPFSSLELAKISPEIIAIVQGIQGPLSASPHALLPMTRTCVKVKKHSLAQGSPPAALASAATLLLRQIFQEVGGGDVLEPFINVKVAVPESFMGKVVKDLTENGGVIHEMETDHSTLSSIGGTQGDDVVPFSSEGLFIPPSWITPSALTNSGDADAISRQKRTIYAIAPLSKMLDYQSRLRAVSGGQATFEMSSAGFKQVDHQRKLEILRELGRA</sequence>
<keyword evidence="2" id="KW-1185">Reference proteome</keyword>
<dbReference type="Proteomes" id="UP000789525">
    <property type="component" value="Unassembled WGS sequence"/>
</dbReference>
<evidence type="ECO:0000313" key="1">
    <source>
        <dbReference type="EMBL" id="CAG8570922.1"/>
    </source>
</evidence>
<gene>
    <name evidence="1" type="ORF">ACOLOM_LOCUS5602</name>
</gene>
<proteinExistence type="predicted"/>
<comment type="caution">
    <text evidence="1">The sequence shown here is derived from an EMBL/GenBank/DDBJ whole genome shotgun (WGS) entry which is preliminary data.</text>
</comment>
<organism evidence="1 2">
    <name type="scientific">Acaulospora colombiana</name>
    <dbReference type="NCBI Taxonomy" id="27376"/>
    <lineage>
        <taxon>Eukaryota</taxon>
        <taxon>Fungi</taxon>
        <taxon>Fungi incertae sedis</taxon>
        <taxon>Mucoromycota</taxon>
        <taxon>Glomeromycotina</taxon>
        <taxon>Glomeromycetes</taxon>
        <taxon>Diversisporales</taxon>
        <taxon>Acaulosporaceae</taxon>
        <taxon>Acaulospora</taxon>
    </lineage>
</organism>
<reference evidence="1" key="1">
    <citation type="submission" date="2021-06" db="EMBL/GenBank/DDBJ databases">
        <authorList>
            <person name="Kallberg Y."/>
            <person name="Tangrot J."/>
            <person name="Rosling A."/>
        </authorList>
    </citation>
    <scope>NUCLEOTIDE SEQUENCE</scope>
    <source>
        <strain evidence="1">CL356</strain>
    </source>
</reference>
<evidence type="ECO:0000313" key="2">
    <source>
        <dbReference type="Proteomes" id="UP000789525"/>
    </source>
</evidence>